<organism evidence="2 3">
    <name type="scientific">Paraburkholderia humisilvae</name>
    <dbReference type="NCBI Taxonomy" id="627669"/>
    <lineage>
        <taxon>Bacteria</taxon>
        <taxon>Pseudomonadati</taxon>
        <taxon>Pseudomonadota</taxon>
        <taxon>Betaproteobacteria</taxon>
        <taxon>Burkholderiales</taxon>
        <taxon>Burkholderiaceae</taxon>
        <taxon>Paraburkholderia</taxon>
    </lineage>
</organism>
<proteinExistence type="predicted"/>
<protein>
    <recommendedName>
        <fullName evidence="1">Glycosyltransferase 2-like domain-containing protein</fullName>
    </recommendedName>
</protein>
<dbReference type="RefSeq" id="WP_175232441.1">
    <property type="nucleotide sequence ID" value="NZ_CADIKH010000067.1"/>
</dbReference>
<gene>
    <name evidence="2" type="ORF">LMG29542_07092</name>
</gene>
<keyword evidence="3" id="KW-1185">Reference proteome</keyword>
<name>A0A6J5F5K0_9BURK</name>
<dbReference type="Pfam" id="PF00535">
    <property type="entry name" value="Glycos_transf_2"/>
    <property type="match status" value="1"/>
</dbReference>
<sequence>MVALDIFVVLYRRDPSASETLLTLSRIDFQALHIDVEVYVWDNAREALTSPDMGLLPFMCRYRWSRENEPLSKIYNTLLRLSRGEHVVIFDQDSSVDDTFFRKLVDSINVVHADLFVPVIWHEGEIISPGRLQWIKGAALRGVSPNTLLPVGFTAMMSGLCIRRAFLVRLAPRPFDERLHLYGVDTRFCRDVSNLDGKALVTGAVLGHDSALRSTVDPQAVLQRKIWLWQSWLYVFDRNLLEALAIRCYVLWKILRVSVGPRAPGRFLDVMNEVFR</sequence>
<dbReference type="InterPro" id="IPR029044">
    <property type="entry name" value="Nucleotide-diphossugar_trans"/>
</dbReference>
<evidence type="ECO:0000259" key="1">
    <source>
        <dbReference type="Pfam" id="PF00535"/>
    </source>
</evidence>
<accession>A0A6J5F5K0</accession>
<dbReference type="InterPro" id="IPR001173">
    <property type="entry name" value="Glyco_trans_2-like"/>
</dbReference>
<dbReference type="EMBL" id="CADIKH010000067">
    <property type="protein sequence ID" value="CAB3773041.1"/>
    <property type="molecule type" value="Genomic_DNA"/>
</dbReference>
<evidence type="ECO:0000313" key="3">
    <source>
        <dbReference type="Proteomes" id="UP000494363"/>
    </source>
</evidence>
<evidence type="ECO:0000313" key="2">
    <source>
        <dbReference type="EMBL" id="CAB3773041.1"/>
    </source>
</evidence>
<dbReference type="Gene3D" id="3.90.550.10">
    <property type="entry name" value="Spore Coat Polysaccharide Biosynthesis Protein SpsA, Chain A"/>
    <property type="match status" value="1"/>
</dbReference>
<dbReference type="SUPFAM" id="SSF53448">
    <property type="entry name" value="Nucleotide-diphospho-sugar transferases"/>
    <property type="match status" value="1"/>
</dbReference>
<reference evidence="2 3" key="1">
    <citation type="submission" date="2020-04" db="EMBL/GenBank/DDBJ databases">
        <authorList>
            <person name="De Canck E."/>
        </authorList>
    </citation>
    <scope>NUCLEOTIDE SEQUENCE [LARGE SCALE GENOMIC DNA]</scope>
    <source>
        <strain evidence="2 3">LMG 29542</strain>
    </source>
</reference>
<dbReference type="Proteomes" id="UP000494363">
    <property type="component" value="Unassembled WGS sequence"/>
</dbReference>
<feature type="domain" description="Glycosyltransferase 2-like" evidence="1">
    <location>
        <begin position="8"/>
        <end position="129"/>
    </location>
</feature>
<dbReference type="AlphaFoldDB" id="A0A6J5F5K0"/>